<dbReference type="InterPro" id="IPR003347">
    <property type="entry name" value="JmjC_dom"/>
</dbReference>
<organism evidence="7 8">
    <name type="scientific">Legionella waltersii</name>
    <dbReference type="NCBI Taxonomy" id="66969"/>
    <lineage>
        <taxon>Bacteria</taxon>
        <taxon>Pseudomonadati</taxon>
        <taxon>Pseudomonadota</taxon>
        <taxon>Gammaproteobacteria</taxon>
        <taxon>Legionellales</taxon>
        <taxon>Legionellaceae</taxon>
        <taxon>Legionella</taxon>
    </lineage>
</organism>
<dbReference type="EMBL" id="LNZB01000011">
    <property type="protein sequence ID" value="KTD82513.1"/>
    <property type="molecule type" value="Genomic_DNA"/>
</dbReference>
<dbReference type="PANTHER" id="PTHR13096">
    <property type="entry name" value="MINA53 MYC INDUCED NUCLEAR ANTIGEN"/>
    <property type="match status" value="1"/>
</dbReference>
<gene>
    <name evidence="7" type="ORF">Lwal_0630</name>
</gene>
<dbReference type="GO" id="GO:0016706">
    <property type="term" value="F:2-oxoglutarate-dependent dioxygenase activity"/>
    <property type="evidence" value="ECO:0007669"/>
    <property type="project" value="TreeGrafter"/>
</dbReference>
<dbReference type="Gene3D" id="2.60.120.650">
    <property type="entry name" value="Cupin"/>
    <property type="match status" value="1"/>
</dbReference>
<reference evidence="7 8" key="1">
    <citation type="submission" date="2015-11" db="EMBL/GenBank/DDBJ databases">
        <title>Genomic analysis of 38 Legionella species identifies large and diverse effector repertoires.</title>
        <authorList>
            <person name="Burstein D."/>
            <person name="Amaro F."/>
            <person name="Zusman T."/>
            <person name="Lifshitz Z."/>
            <person name="Cohen O."/>
            <person name="Gilbert J.A."/>
            <person name="Pupko T."/>
            <person name="Shuman H.A."/>
            <person name="Segal G."/>
        </authorList>
    </citation>
    <scope>NUCLEOTIDE SEQUENCE [LARGE SCALE GENOMIC DNA]</scope>
    <source>
        <strain evidence="7 8">ATCC 51914</strain>
    </source>
</reference>
<evidence type="ECO:0000313" key="8">
    <source>
        <dbReference type="Proteomes" id="UP000054729"/>
    </source>
</evidence>
<accession>A0A0W1AMG3</accession>
<evidence type="ECO:0000256" key="5">
    <source>
        <dbReference type="ARBA" id="ARBA00023004"/>
    </source>
</evidence>
<evidence type="ECO:0000256" key="3">
    <source>
        <dbReference type="ARBA" id="ARBA00022964"/>
    </source>
</evidence>
<sequence>MLNLNNLSISSFLTNYWQKKPLVIRQAFPGFNNPISPDELAGLALEEEIESRLVWETPNQSPQWHLKRGPFTDKDFSSLPNAYWTLLVQGVDRVIPEVYALLDHFNFLPQWRVDDVMISFATLFGGVGPHYDNYDVFLYQAQGKRLWSLTSQQCTPENYIPELELRIMREFAVEEEILLEEGDMLYLPPHIGHYGIAQSDECMTYSFGYRSYQGQELWDSLGDYLSEKGAFKTLYHDPDWSDLKNTSEIPQTAWNNAKHLIQQILDDESTLKSWFAGFVTRLDQSAEQHLPYPLEKPPSLDKFIEKMKKGKGLMRDSACRIAYIKDKQGSIQNCSINGCEWDVADVSDELISLIANHRFIAIADLITFLEPKPNREFLYELGKLQWLQLM</sequence>
<keyword evidence="3" id="KW-0223">Dioxygenase</keyword>
<feature type="domain" description="JmjC" evidence="6">
    <location>
        <begin position="97"/>
        <end position="226"/>
    </location>
</feature>
<dbReference type="RefSeq" id="WP_058479465.1">
    <property type="nucleotide sequence ID" value="NZ_CAAAIQ010000027.1"/>
</dbReference>
<dbReference type="Proteomes" id="UP000054729">
    <property type="component" value="Unassembled WGS sequence"/>
</dbReference>
<comment type="cofactor">
    <cofactor evidence="1">
        <name>Fe(2+)</name>
        <dbReference type="ChEBI" id="CHEBI:29033"/>
    </cofactor>
</comment>
<evidence type="ECO:0000259" key="6">
    <source>
        <dbReference type="PROSITE" id="PS51184"/>
    </source>
</evidence>
<dbReference type="PATRIC" id="fig|66969.6.peg.677"/>
<keyword evidence="8" id="KW-1185">Reference proteome</keyword>
<evidence type="ECO:0000256" key="2">
    <source>
        <dbReference type="ARBA" id="ARBA00022723"/>
    </source>
</evidence>
<evidence type="ECO:0000256" key="4">
    <source>
        <dbReference type="ARBA" id="ARBA00023002"/>
    </source>
</evidence>
<dbReference type="STRING" id="66969.Lwal_0630"/>
<comment type="caution">
    <text evidence="7">The sequence shown here is derived from an EMBL/GenBank/DDBJ whole genome shotgun (WGS) entry which is preliminary data.</text>
</comment>
<proteinExistence type="predicted"/>
<keyword evidence="2" id="KW-0479">Metal-binding</keyword>
<dbReference type="Gene3D" id="3.40.366.30">
    <property type="entry name" value="50S ribosomal protein L16 arginine hydroxylase, Chain A, Domain 2"/>
    <property type="match status" value="1"/>
</dbReference>
<dbReference type="Pfam" id="PF08007">
    <property type="entry name" value="JmjC_2"/>
    <property type="match status" value="1"/>
</dbReference>
<dbReference type="OrthoDB" id="9764016at2"/>
<evidence type="ECO:0000256" key="1">
    <source>
        <dbReference type="ARBA" id="ARBA00001954"/>
    </source>
</evidence>
<dbReference type="PANTHER" id="PTHR13096:SF8">
    <property type="entry name" value="RIBOSOMAL OXYGENASE 1"/>
    <property type="match status" value="1"/>
</dbReference>
<dbReference type="GO" id="GO:0046872">
    <property type="term" value="F:metal ion binding"/>
    <property type="evidence" value="ECO:0007669"/>
    <property type="project" value="UniProtKB-KW"/>
</dbReference>
<dbReference type="Pfam" id="PF20514">
    <property type="entry name" value="WHD_ROXA"/>
    <property type="match status" value="1"/>
</dbReference>
<evidence type="ECO:0000313" key="7">
    <source>
        <dbReference type="EMBL" id="KTD82513.1"/>
    </source>
</evidence>
<dbReference type="PROSITE" id="PS51184">
    <property type="entry name" value="JMJC"/>
    <property type="match status" value="1"/>
</dbReference>
<keyword evidence="4" id="KW-0560">Oxidoreductase</keyword>
<dbReference type="InterPro" id="IPR046799">
    <property type="entry name" value="ROXA-like_wH"/>
</dbReference>
<name>A0A0W1AMG3_9GAMM</name>
<dbReference type="SUPFAM" id="SSF51197">
    <property type="entry name" value="Clavaminate synthase-like"/>
    <property type="match status" value="1"/>
</dbReference>
<dbReference type="InterPro" id="IPR039994">
    <property type="entry name" value="NO66-like"/>
</dbReference>
<keyword evidence="5" id="KW-0408">Iron</keyword>
<protein>
    <submittedName>
        <fullName evidence="7">Cupin</fullName>
    </submittedName>
</protein>
<dbReference type="AlphaFoldDB" id="A0A0W1AMG3"/>